<dbReference type="PIRSF" id="PIRSF004491">
    <property type="entry name" value="FAD_Synth"/>
    <property type="match status" value="1"/>
</dbReference>
<dbReference type="GO" id="GO:0003919">
    <property type="term" value="F:FMN adenylyltransferase activity"/>
    <property type="evidence" value="ECO:0007669"/>
    <property type="project" value="UniProtKB-UniRule"/>
</dbReference>
<feature type="domain" description="Riboflavin kinase" evidence="15">
    <location>
        <begin position="173"/>
        <end position="298"/>
    </location>
</feature>
<evidence type="ECO:0000259" key="15">
    <source>
        <dbReference type="SMART" id="SM00904"/>
    </source>
</evidence>
<dbReference type="EC" id="2.7.1.26" evidence="14"/>
<dbReference type="NCBIfam" id="TIGR00083">
    <property type="entry name" value="ribF"/>
    <property type="match status" value="1"/>
</dbReference>
<keyword evidence="7 14" id="KW-0547">Nucleotide-binding</keyword>
<dbReference type="InterPro" id="IPR014729">
    <property type="entry name" value="Rossmann-like_a/b/a_fold"/>
</dbReference>
<dbReference type="Pfam" id="PF01687">
    <property type="entry name" value="Flavokinase"/>
    <property type="match status" value="1"/>
</dbReference>
<keyword evidence="17" id="KW-1185">Reference proteome</keyword>
<comment type="catalytic activity">
    <reaction evidence="13 14">
        <text>FMN + ATP + H(+) = FAD + diphosphate</text>
        <dbReference type="Rhea" id="RHEA:17237"/>
        <dbReference type="ChEBI" id="CHEBI:15378"/>
        <dbReference type="ChEBI" id="CHEBI:30616"/>
        <dbReference type="ChEBI" id="CHEBI:33019"/>
        <dbReference type="ChEBI" id="CHEBI:57692"/>
        <dbReference type="ChEBI" id="CHEBI:58210"/>
        <dbReference type="EC" id="2.7.7.2"/>
    </reaction>
</comment>
<dbReference type="InterPro" id="IPR015864">
    <property type="entry name" value="FAD_synthase"/>
</dbReference>
<evidence type="ECO:0000313" key="17">
    <source>
        <dbReference type="Proteomes" id="UP000659630"/>
    </source>
</evidence>
<dbReference type="GO" id="GO:0006747">
    <property type="term" value="P:FAD biosynthetic process"/>
    <property type="evidence" value="ECO:0007669"/>
    <property type="project" value="UniProtKB-UniRule"/>
</dbReference>
<gene>
    <name evidence="16" type="primary">ribF</name>
    <name evidence="16" type="ORF">H8S23_03325</name>
</gene>
<dbReference type="Pfam" id="PF06574">
    <property type="entry name" value="FAD_syn"/>
    <property type="match status" value="1"/>
</dbReference>
<evidence type="ECO:0000256" key="7">
    <source>
        <dbReference type="ARBA" id="ARBA00022741"/>
    </source>
</evidence>
<evidence type="ECO:0000256" key="11">
    <source>
        <dbReference type="ARBA" id="ARBA00023268"/>
    </source>
</evidence>
<evidence type="ECO:0000256" key="14">
    <source>
        <dbReference type="PIRNR" id="PIRNR004491"/>
    </source>
</evidence>
<keyword evidence="11" id="KW-0511">Multifunctional enzyme</keyword>
<comment type="pathway">
    <text evidence="2 14">Cofactor biosynthesis; FMN biosynthesis; FMN from riboflavin (ATP route): step 1/1.</text>
</comment>
<dbReference type="CDD" id="cd02064">
    <property type="entry name" value="FAD_synthetase_N"/>
    <property type="match status" value="1"/>
</dbReference>
<evidence type="ECO:0000256" key="5">
    <source>
        <dbReference type="ARBA" id="ARBA00022679"/>
    </source>
</evidence>
<dbReference type="GO" id="GO:0005524">
    <property type="term" value="F:ATP binding"/>
    <property type="evidence" value="ECO:0007669"/>
    <property type="project" value="UniProtKB-UniRule"/>
</dbReference>
<dbReference type="GO" id="GO:0008531">
    <property type="term" value="F:riboflavin kinase activity"/>
    <property type="evidence" value="ECO:0007669"/>
    <property type="project" value="UniProtKB-UniRule"/>
</dbReference>
<dbReference type="Gene3D" id="3.40.50.620">
    <property type="entry name" value="HUPs"/>
    <property type="match status" value="1"/>
</dbReference>
<evidence type="ECO:0000256" key="8">
    <source>
        <dbReference type="ARBA" id="ARBA00022777"/>
    </source>
</evidence>
<evidence type="ECO:0000256" key="12">
    <source>
        <dbReference type="ARBA" id="ARBA00047880"/>
    </source>
</evidence>
<comment type="pathway">
    <text evidence="1 14">Cofactor biosynthesis; FAD biosynthesis; FAD from FMN: step 1/1.</text>
</comment>
<keyword evidence="3 14" id="KW-0285">Flavoprotein</keyword>
<dbReference type="Proteomes" id="UP000659630">
    <property type="component" value="Unassembled WGS sequence"/>
</dbReference>
<dbReference type="InterPro" id="IPR023468">
    <property type="entry name" value="Riboflavin_kinase"/>
</dbReference>
<dbReference type="PANTHER" id="PTHR22749">
    <property type="entry name" value="RIBOFLAVIN KINASE/FMN ADENYLYLTRANSFERASE"/>
    <property type="match status" value="1"/>
</dbReference>
<dbReference type="AlphaFoldDB" id="A0A923ICN4"/>
<evidence type="ECO:0000313" key="16">
    <source>
        <dbReference type="EMBL" id="MBC5580530.1"/>
    </source>
</evidence>
<sequence length="300" mass="32486">MRELEQKPKSRLTVALGYFDGVHLGHRQVLGAAVRAARAQGLQSGVFTFVFGEENPIKGDAILAPEERRRRIGALGLDWYYCPSYDDFCGLSPEQFVDDILLARMNAAAVFCGDNFTFGCGGAGNVALLQSLCAARGIAVTVVPMAQDAGGPVSSTRIRDMLLAGEMEQANRLLGEAYALEEPVAHGRKIGRAKLGFPTINQRYQPGMLLPRSGIYITRAWVGGGAYPAATGLGDRPTVGGADITCESFLIGFDGNLYGDAVRLEFFKYIAPTRKFDTLDELKACISDAARRSREYFAAR</sequence>
<dbReference type="RefSeq" id="WP_186886875.1">
    <property type="nucleotide sequence ID" value="NZ_JACONZ010000001.1"/>
</dbReference>
<dbReference type="EMBL" id="JACONZ010000001">
    <property type="protein sequence ID" value="MBC5580530.1"/>
    <property type="molecule type" value="Genomic_DNA"/>
</dbReference>
<evidence type="ECO:0000256" key="9">
    <source>
        <dbReference type="ARBA" id="ARBA00022827"/>
    </source>
</evidence>
<keyword evidence="10 14" id="KW-0067">ATP-binding</keyword>
<keyword evidence="6 14" id="KW-0548">Nucleotidyltransferase</keyword>
<evidence type="ECO:0000256" key="2">
    <source>
        <dbReference type="ARBA" id="ARBA00005201"/>
    </source>
</evidence>
<protein>
    <recommendedName>
        <fullName evidence="14">Riboflavin biosynthesis protein</fullName>
    </recommendedName>
    <domain>
        <recommendedName>
            <fullName evidence="14">Riboflavin kinase</fullName>
            <ecNumber evidence="14">2.7.1.26</ecNumber>
        </recommendedName>
        <alternativeName>
            <fullName evidence="14">Flavokinase</fullName>
        </alternativeName>
    </domain>
    <domain>
        <recommendedName>
            <fullName evidence="14">FMN adenylyltransferase</fullName>
            <ecNumber evidence="14">2.7.7.2</ecNumber>
        </recommendedName>
        <alternativeName>
            <fullName evidence="14">FAD pyrophosphorylase</fullName>
        </alternativeName>
        <alternativeName>
            <fullName evidence="14">FAD synthase</fullName>
        </alternativeName>
    </domain>
</protein>
<dbReference type="GO" id="GO:0009398">
    <property type="term" value="P:FMN biosynthetic process"/>
    <property type="evidence" value="ECO:0007669"/>
    <property type="project" value="UniProtKB-UniRule"/>
</dbReference>
<keyword evidence="9 14" id="KW-0274">FAD</keyword>
<dbReference type="InterPro" id="IPR015865">
    <property type="entry name" value="Riboflavin_kinase_bac/euk"/>
</dbReference>
<dbReference type="SMART" id="SM00904">
    <property type="entry name" value="Flavokinase"/>
    <property type="match status" value="1"/>
</dbReference>
<dbReference type="SUPFAM" id="SSF82114">
    <property type="entry name" value="Riboflavin kinase-like"/>
    <property type="match status" value="1"/>
</dbReference>
<dbReference type="PANTHER" id="PTHR22749:SF6">
    <property type="entry name" value="RIBOFLAVIN KINASE"/>
    <property type="match status" value="1"/>
</dbReference>
<dbReference type="SUPFAM" id="SSF52374">
    <property type="entry name" value="Nucleotidylyl transferase"/>
    <property type="match status" value="1"/>
</dbReference>
<name>A0A923ICN4_9FIRM</name>
<reference evidence="16" key="1">
    <citation type="submission" date="2020-08" db="EMBL/GenBank/DDBJ databases">
        <title>Genome public.</title>
        <authorList>
            <person name="Liu C."/>
            <person name="Sun Q."/>
        </authorList>
    </citation>
    <scope>NUCLEOTIDE SEQUENCE</scope>
    <source>
        <strain evidence="16">BX8</strain>
    </source>
</reference>
<comment type="catalytic activity">
    <reaction evidence="12 14">
        <text>riboflavin + ATP = FMN + ADP + H(+)</text>
        <dbReference type="Rhea" id="RHEA:14357"/>
        <dbReference type="ChEBI" id="CHEBI:15378"/>
        <dbReference type="ChEBI" id="CHEBI:30616"/>
        <dbReference type="ChEBI" id="CHEBI:57986"/>
        <dbReference type="ChEBI" id="CHEBI:58210"/>
        <dbReference type="ChEBI" id="CHEBI:456216"/>
        <dbReference type="EC" id="2.7.1.26"/>
    </reaction>
</comment>
<dbReference type="InterPro" id="IPR002606">
    <property type="entry name" value="Riboflavin_kinase_bac"/>
</dbReference>
<evidence type="ECO:0000256" key="13">
    <source>
        <dbReference type="ARBA" id="ARBA00049494"/>
    </source>
</evidence>
<dbReference type="Gene3D" id="2.40.30.30">
    <property type="entry name" value="Riboflavin kinase-like"/>
    <property type="match status" value="1"/>
</dbReference>
<keyword evidence="8 14" id="KW-0418">Kinase</keyword>
<dbReference type="GO" id="GO:0009231">
    <property type="term" value="P:riboflavin biosynthetic process"/>
    <property type="evidence" value="ECO:0007669"/>
    <property type="project" value="InterPro"/>
</dbReference>
<comment type="similarity">
    <text evidence="14">Belongs to the ribF family.</text>
</comment>
<accession>A0A923ICN4</accession>
<evidence type="ECO:0000256" key="3">
    <source>
        <dbReference type="ARBA" id="ARBA00022630"/>
    </source>
</evidence>
<evidence type="ECO:0000256" key="6">
    <source>
        <dbReference type="ARBA" id="ARBA00022695"/>
    </source>
</evidence>
<comment type="caution">
    <text evidence="16">The sequence shown here is derived from an EMBL/GenBank/DDBJ whole genome shotgun (WGS) entry which is preliminary data.</text>
</comment>
<proteinExistence type="inferred from homology"/>
<organism evidence="16 17">
    <name type="scientific">Anaerofilum hominis</name>
    <dbReference type="NCBI Taxonomy" id="2763016"/>
    <lineage>
        <taxon>Bacteria</taxon>
        <taxon>Bacillati</taxon>
        <taxon>Bacillota</taxon>
        <taxon>Clostridia</taxon>
        <taxon>Eubacteriales</taxon>
        <taxon>Oscillospiraceae</taxon>
        <taxon>Anaerofilum</taxon>
    </lineage>
</organism>
<evidence type="ECO:0000256" key="10">
    <source>
        <dbReference type="ARBA" id="ARBA00022840"/>
    </source>
</evidence>
<keyword evidence="4 14" id="KW-0288">FMN</keyword>
<keyword evidence="5 14" id="KW-0808">Transferase</keyword>
<dbReference type="EC" id="2.7.7.2" evidence="14"/>
<dbReference type="InterPro" id="IPR023465">
    <property type="entry name" value="Riboflavin_kinase_dom_sf"/>
</dbReference>
<evidence type="ECO:0000256" key="1">
    <source>
        <dbReference type="ARBA" id="ARBA00004726"/>
    </source>
</evidence>
<evidence type="ECO:0000256" key="4">
    <source>
        <dbReference type="ARBA" id="ARBA00022643"/>
    </source>
</evidence>